<organism evidence="4">
    <name type="scientific">Nocardia farcinica</name>
    <dbReference type="NCBI Taxonomy" id="37329"/>
    <lineage>
        <taxon>Bacteria</taxon>
        <taxon>Bacillati</taxon>
        <taxon>Actinomycetota</taxon>
        <taxon>Actinomycetes</taxon>
        <taxon>Mycobacteriales</taxon>
        <taxon>Nocardiaceae</taxon>
        <taxon>Nocardia</taxon>
    </lineage>
</organism>
<dbReference type="RefSeq" id="WP_170986912.1">
    <property type="nucleotide sequence ID" value="NZ_CAACYE020000001.1"/>
</dbReference>
<dbReference type="InterPro" id="IPR015797">
    <property type="entry name" value="NUDIX_hydrolase-like_dom_sf"/>
</dbReference>
<evidence type="ECO:0000313" key="4">
    <source>
        <dbReference type="EMBL" id="VFA83464.1"/>
    </source>
</evidence>
<evidence type="ECO:0000259" key="3">
    <source>
        <dbReference type="PROSITE" id="PS51462"/>
    </source>
</evidence>
<dbReference type="PANTHER" id="PTHR43046:SF2">
    <property type="entry name" value="8-OXO-DGTP DIPHOSPHATASE-RELATED"/>
    <property type="match status" value="1"/>
</dbReference>
<dbReference type="SUPFAM" id="SSF52467">
    <property type="entry name" value="DHS-like NAD/FAD-binding domain"/>
    <property type="match status" value="1"/>
</dbReference>
<proteinExistence type="predicted"/>
<dbReference type="InterPro" id="IPR008930">
    <property type="entry name" value="Terpenoid_cyclase/PrenylTrfase"/>
</dbReference>
<dbReference type="InterPro" id="IPR029035">
    <property type="entry name" value="DHS-like_NAD/FAD-binding_dom"/>
</dbReference>
<name>A0A449HCW6_NOCFR</name>
<dbReference type="PANTHER" id="PTHR43046">
    <property type="entry name" value="GDP-MANNOSE MANNOSYL HYDROLASE"/>
    <property type="match status" value="1"/>
</dbReference>
<dbReference type="GO" id="GO:0016787">
    <property type="term" value="F:hydrolase activity"/>
    <property type="evidence" value="ECO:0007669"/>
    <property type="project" value="UniProtKB-KW"/>
</dbReference>
<dbReference type="PROSITE" id="PS00893">
    <property type="entry name" value="NUDIX_BOX"/>
    <property type="match status" value="1"/>
</dbReference>
<dbReference type="SUPFAM" id="SSF48239">
    <property type="entry name" value="Terpenoid cyclases/Protein prenyltransferases"/>
    <property type="match status" value="1"/>
</dbReference>
<dbReference type="SUPFAM" id="SSF55811">
    <property type="entry name" value="Nudix"/>
    <property type="match status" value="1"/>
</dbReference>
<gene>
    <name evidence="4" type="ORF">NCTC1935_01289</name>
</gene>
<dbReference type="InterPro" id="IPR020084">
    <property type="entry name" value="NUDIX_hydrolase_CS"/>
</dbReference>
<dbReference type="CDD" id="cd04690">
    <property type="entry name" value="NUDIX_Hydrolase"/>
    <property type="match status" value="1"/>
</dbReference>
<dbReference type="Pfam" id="PF13289">
    <property type="entry name" value="SIR2_2"/>
    <property type="match status" value="1"/>
</dbReference>
<dbReference type="PROSITE" id="PS51462">
    <property type="entry name" value="NUDIX"/>
    <property type="match status" value="1"/>
</dbReference>
<evidence type="ECO:0000256" key="2">
    <source>
        <dbReference type="ARBA" id="ARBA00022801"/>
    </source>
</evidence>
<dbReference type="EMBL" id="CAACYE010000005">
    <property type="protein sequence ID" value="VFA83464.1"/>
    <property type="molecule type" value="Genomic_DNA"/>
</dbReference>
<accession>A0A449HCW6</accession>
<sequence>MDHPDIARVSEHLRTGDRPVVFFVGAGLSRPLGFPSWHELMDRLISYGCRVNRLDSTEAATAQRLLHQADYLPCGDYLRAKMGTRLDQHLCEIFGRPLPPDLGSYEYLVRLPCAGFVTTNYDGALEAAYAKHFREPLVGLIPDDITMLGTLADRRPFLIKLHGDVARRRFVLGGEDYARIEQNEVLSRFIYSLFFNYELVFLGYGLADRDILLPLQLLGRDYAGQGPRHVAMLPTDTDHRVRMRLEDEFGIDIALYDTARDGHRPVAEVVAQWFLEFVQHTNAPPVRESPVDYAALLQQHPKLLLPEQRSLCESGLRWLLELPVHWGTTADTEARPANIAEGLLALAATKISIGHGIRPADEVGALLTFQNAEGAFVSPTIQTTNTHTHALAMMALGLWSDLHDGVPAALDRAVDWLHAGVRVDEPGWSRFPGDDHVSVVSSLHAFAALLRTDAFPADLWRAFHDRLIACGAVRHGLRTSGTPSPVAAGWLLWLLGQIRDRGLHSARDDQLVGTALTQLSDPRLSLHSEHEAFAYRTEDGRTGWLSWHHPPAAAVVLGALAWFDSDHRAAAGLLGRALAALVQQAEDSARGQGPVTDNLGGARFTFPTMYAVWALGESLQRFGGNVIRKAGLVLMHGRHLLLVRSRGRDALILPGGAIEGDESVEQAIRREVREELGVEVQSARCWRTFEDVAAFEPGVRVRIESVRGRITGIPVPGAEISQIVWFDIDETDQSSLSPIIRNQVIPALLEEDHR</sequence>
<dbReference type="InterPro" id="IPR000086">
    <property type="entry name" value="NUDIX_hydrolase_dom"/>
</dbReference>
<protein>
    <submittedName>
        <fullName evidence="4">NTP pyrophosphohydrolases containing a Zn-finger, probably nucleic-acid-binding</fullName>
    </submittedName>
</protein>
<dbReference type="Pfam" id="PF00293">
    <property type="entry name" value="NUDIX"/>
    <property type="match status" value="1"/>
</dbReference>
<feature type="domain" description="Nudix hydrolase" evidence="3">
    <location>
        <begin position="625"/>
        <end position="749"/>
    </location>
</feature>
<comment type="cofactor">
    <cofactor evidence="1">
        <name>Mg(2+)</name>
        <dbReference type="ChEBI" id="CHEBI:18420"/>
    </cofactor>
</comment>
<evidence type="ECO:0000256" key="1">
    <source>
        <dbReference type="ARBA" id="ARBA00001946"/>
    </source>
</evidence>
<reference evidence="4" key="1">
    <citation type="submission" date="2019-02" db="EMBL/GenBank/DDBJ databases">
        <authorList>
            <consortium name="Pathogen Informatics"/>
        </authorList>
    </citation>
    <scope>NUCLEOTIDE SEQUENCE</scope>
    <source>
        <strain evidence="4">3012STDY6733949</strain>
    </source>
</reference>
<dbReference type="AlphaFoldDB" id="A0A449HCW6"/>
<dbReference type="Gene3D" id="3.90.79.10">
    <property type="entry name" value="Nucleoside Triphosphate Pyrophosphohydrolase"/>
    <property type="match status" value="1"/>
</dbReference>
<keyword evidence="2 4" id="KW-0378">Hydrolase</keyword>